<dbReference type="RefSeq" id="WP_217668577.1">
    <property type="nucleotide sequence ID" value="NZ_JAHRID010000003.1"/>
</dbReference>
<evidence type="ECO:0000256" key="1">
    <source>
        <dbReference type="ARBA" id="ARBA00023125"/>
    </source>
</evidence>
<dbReference type="PANTHER" id="PTHR46797">
    <property type="entry name" value="HTH-TYPE TRANSCRIPTIONAL REGULATOR"/>
    <property type="match status" value="1"/>
</dbReference>
<gene>
    <name evidence="3" type="ORF">KQY15_07510</name>
</gene>
<reference evidence="3 4" key="1">
    <citation type="submission" date="2021-06" db="EMBL/GenBank/DDBJ databases">
        <title>Rheinheimera indica sp. nov., isolated from deep-sea sediment.</title>
        <authorList>
            <person name="Wang Z."/>
            <person name="Zhang X.-Y."/>
        </authorList>
    </citation>
    <scope>NUCLEOTIDE SEQUENCE [LARGE SCALE GENOMIC DNA]</scope>
    <source>
        <strain evidence="3 4">SM2107</strain>
    </source>
</reference>
<name>A0ABS6MJE6_9GAMM</name>
<dbReference type="CDD" id="cd00093">
    <property type="entry name" value="HTH_XRE"/>
    <property type="match status" value="1"/>
</dbReference>
<dbReference type="EMBL" id="JAHRID010000003">
    <property type="protein sequence ID" value="MBV2128937.1"/>
    <property type="molecule type" value="Genomic_DNA"/>
</dbReference>
<organism evidence="3 4">
    <name type="scientific">Arsukibacterium indicum</name>
    <dbReference type="NCBI Taxonomy" id="2848612"/>
    <lineage>
        <taxon>Bacteria</taxon>
        <taxon>Pseudomonadati</taxon>
        <taxon>Pseudomonadota</taxon>
        <taxon>Gammaproteobacteria</taxon>
        <taxon>Chromatiales</taxon>
        <taxon>Chromatiaceae</taxon>
        <taxon>Arsukibacterium</taxon>
    </lineage>
</organism>
<feature type="domain" description="HTH cro/C1-type" evidence="2">
    <location>
        <begin position="9"/>
        <end position="64"/>
    </location>
</feature>
<evidence type="ECO:0000259" key="2">
    <source>
        <dbReference type="PROSITE" id="PS50943"/>
    </source>
</evidence>
<protein>
    <submittedName>
        <fullName evidence="3">Helix-turn-helix domain-containing protein</fullName>
    </submittedName>
</protein>
<dbReference type="PANTHER" id="PTHR46797:SF1">
    <property type="entry name" value="METHYLPHOSPHONATE SYNTHASE"/>
    <property type="match status" value="1"/>
</dbReference>
<dbReference type="InterPro" id="IPR050807">
    <property type="entry name" value="TransReg_Diox_bact_type"/>
</dbReference>
<evidence type="ECO:0000313" key="4">
    <source>
        <dbReference type="Proteomes" id="UP000704611"/>
    </source>
</evidence>
<evidence type="ECO:0000313" key="3">
    <source>
        <dbReference type="EMBL" id="MBV2128937.1"/>
    </source>
</evidence>
<dbReference type="Proteomes" id="UP000704611">
    <property type="component" value="Unassembled WGS sequence"/>
</dbReference>
<keyword evidence="1" id="KW-0238">DNA-binding</keyword>
<proteinExistence type="predicted"/>
<dbReference type="Pfam" id="PF01381">
    <property type="entry name" value="HTH_3"/>
    <property type="match status" value="1"/>
</dbReference>
<keyword evidence="4" id="KW-1185">Reference proteome</keyword>
<dbReference type="PROSITE" id="PS50943">
    <property type="entry name" value="HTH_CROC1"/>
    <property type="match status" value="1"/>
</dbReference>
<comment type="caution">
    <text evidence="3">The sequence shown here is derived from an EMBL/GenBank/DDBJ whole genome shotgun (WGS) entry which is preliminary data.</text>
</comment>
<sequence>MSTALADKIRDLRKSKGFTLEKLAELTGSSKSYIWELENKTPPRPSAEKLGKIAEQLGVTIEYLLDTDGSLTIEDAADARFYRKYKQMDDKAKAKIRSIAELWDDDSD</sequence>
<dbReference type="InterPro" id="IPR001387">
    <property type="entry name" value="Cro/C1-type_HTH"/>
</dbReference>
<accession>A0ABS6MJE6</accession>
<dbReference type="SMART" id="SM00530">
    <property type="entry name" value="HTH_XRE"/>
    <property type="match status" value="1"/>
</dbReference>